<dbReference type="NCBIfam" id="TIGR00551">
    <property type="entry name" value="nadB"/>
    <property type="match status" value="1"/>
</dbReference>
<dbReference type="Gene3D" id="1.20.58.100">
    <property type="entry name" value="Fumarate reductase/succinate dehydrogenase flavoprotein-like, C-terminal domain"/>
    <property type="match status" value="1"/>
</dbReference>
<dbReference type="InterPro" id="IPR036188">
    <property type="entry name" value="FAD/NAD-bd_sf"/>
</dbReference>
<dbReference type="EMBL" id="FWXY01000006">
    <property type="protein sequence ID" value="SMC63100.1"/>
    <property type="molecule type" value="Genomic_DNA"/>
</dbReference>
<accession>A0A1W2ARF8</accession>
<dbReference type="InterPro" id="IPR027477">
    <property type="entry name" value="Succ_DH/fumarate_Rdtase_cat_sf"/>
</dbReference>
<keyword evidence="15" id="KW-1185">Reference proteome</keyword>
<feature type="domain" description="Fumarate reductase/succinate dehydrogenase flavoprotein-like C-terminal" evidence="13">
    <location>
        <begin position="446"/>
        <end position="518"/>
    </location>
</feature>
<evidence type="ECO:0000259" key="12">
    <source>
        <dbReference type="Pfam" id="PF00890"/>
    </source>
</evidence>
<comment type="function">
    <text evidence="11">Catalyzes the oxidation of L-aspartate to iminoaspartate.</text>
</comment>
<dbReference type="Pfam" id="PF02910">
    <property type="entry name" value="Succ_DH_flav_C"/>
    <property type="match status" value="1"/>
</dbReference>
<dbReference type="EC" id="1.4.3.16" evidence="4 10"/>
<dbReference type="InterPro" id="IPR015939">
    <property type="entry name" value="Fum_Rdtase/Succ_DH_flav-like_C"/>
</dbReference>
<comment type="similarity">
    <text evidence="3 11">Belongs to the FAD-dependent oxidoreductase 2 family. NadB subfamily.</text>
</comment>
<dbReference type="GO" id="GO:0008734">
    <property type="term" value="F:L-aspartate oxidase activity"/>
    <property type="evidence" value="ECO:0007669"/>
    <property type="project" value="UniProtKB-UniRule"/>
</dbReference>
<dbReference type="InterPro" id="IPR005288">
    <property type="entry name" value="NadB"/>
</dbReference>
<dbReference type="Gene3D" id="3.50.50.60">
    <property type="entry name" value="FAD/NAD(P)-binding domain"/>
    <property type="match status" value="1"/>
</dbReference>
<protein>
    <recommendedName>
        <fullName evidence="4 10">L-aspartate oxidase</fullName>
        <ecNumber evidence="4 10">1.4.3.16</ecNumber>
    </recommendedName>
</protein>
<comment type="catalytic activity">
    <reaction evidence="9">
        <text>L-aspartate + O2 = iminosuccinate + H2O2</text>
        <dbReference type="Rhea" id="RHEA:25876"/>
        <dbReference type="ChEBI" id="CHEBI:15379"/>
        <dbReference type="ChEBI" id="CHEBI:16240"/>
        <dbReference type="ChEBI" id="CHEBI:29991"/>
        <dbReference type="ChEBI" id="CHEBI:77875"/>
        <dbReference type="EC" id="1.4.3.16"/>
    </reaction>
    <physiologicalReaction direction="left-to-right" evidence="9">
        <dbReference type="Rhea" id="RHEA:25877"/>
    </physiologicalReaction>
</comment>
<evidence type="ECO:0000256" key="2">
    <source>
        <dbReference type="ARBA" id="ARBA00004950"/>
    </source>
</evidence>
<evidence type="ECO:0000256" key="11">
    <source>
        <dbReference type="RuleBase" id="RU362049"/>
    </source>
</evidence>
<dbReference type="SUPFAM" id="SSF46977">
    <property type="entry name" value="Succinate dehydrogenase/fumarate reductase flavoprotein C-terminal domain"/>
    <property type="match status" value="1"/>
</dbReference>
<name>A0A1W2ARF8_9BACT</name>
<dbReference type="PRINTS" id="PR00368">
    <property type="entry name" value="FADPNR"/>
</dbReference>
<evidence type="ECO:0000256" key="4">
    <source>
        <dbReference type="ARBA" id="ARBA00012173"/>
    </source>
</evidence>
<evidence type="ECO:0000256" key="8">
    <source>
        <dbReference type="ARBA" id="ARBA00023002"/>
    </source>
</evidence>
<gene>
    <name evidence="14" type="ORF">SAMN02746065_10634</name>
</gene>
<comment type="subcellular location">
    <subcellularLocation>
        <location evidence="11">Cytoplasm</location>
    </subcellularLocation>
</comment>
<dbReference type="STRING" id="1121400.SAMN02746065_10634"/>
<dbReference type="InterPro" id="IPR003953">
    <property type="entry name" value="FAD-dep_OxRdtase_2_FAD-bd"/>
</dbReference>
<evidence type="ECO:0000313" key="15">
    <source>
        <dbReference type="Proteomes" id="UP000192418"/>
    </source>
</evidence>
<evidence type="ECO:0000256" key="5">
    <source>
        <dbReference type="ARBA" id="ARBA00022630"/>
    </source>
</evidence>
<keyword evidence="6 11" id="KW-0662">Pyridine nucleotide biosynthesis</keyword>
<evidence type="ECO:0000259" key="13">
    <source>
        <dbReference type="Pfam" id="PF02910"/>
    </source>
</evidence>
<keyword evidence="7 11" id="KW-0274">FAD</keyword>
<evidence type="ECO:0000313" key="14">
    <source>
        <dbReference type="EMBL" id="SMC63100.1"/>
    </source>
</evidence>
<keyword evidence="8 11" id="KW-0560">Oxidoreductase</keyword>
<dbReference type="Proteomes" id="UP000192418">
    <property type="component" value="Unassembled WGS sequence"/>
</dbReference>
<dbReference type="GO" id="GO:0005737">
    <property type="term" value="C:cytoplasm"/>
    <property type="evidence" value="ECO:0007669"/>
    <property type="project" value="UniProtKB-SubCell"/>
</dbReference>
<feature type="domain" description="FAD-dependent oxidoreductase 2 FAD-binding" evidence="12">
    <location>
        <begin position="6"/>
        <end position="393"/>
    </location>
</feature>
<organism evidence="14 15">
    <name type="scientific">Desulfocicer vacuolatum DSM 3385</name>
    <dbReference type="NCBI Taxonomy" id="1121400"/>
    <lineage>
        <taxon>Bacteria</taxon>
        <taxon>Pseudomonadati</taxon>
        <taxon>Thermodesulfobacteriota</taxon>
        <taxon>Desulfobacteria</taxon>
        <taxon>Desulfobacterales</taxon>
        <taxon>Desulfobacteraceae</taxon>
        <taxon>Desulfocicer</taxon>
    </lineage>
</organism>
<reference evidence="14 15" key="1">
    <citation type="submission" date="2017-04" db="EMBL/GenBank/DDBJ databases">
        <authorList>
            <person name="Afonso C.L."/>
            <person name="Miller P.J."/>
            <person name="Scott M.A."/>
            <person name="Spackman E."/>
            <person name="Goraichik I."/>
            <person name="Dimitrov K.M."/>
            <person name="Suarez D.L."/>
            <person name="Swayne D.E."/>
        </authorList>
    </citation>
    <scope>NUCLEOTIDE SEQUENCE [LARGE SCALE GENOMIC DNA]</scope>
    <source>
        <strain evidence="14 15">DSM 3385</strain>
    </source>
</reference>
<evidence type="ECO:0000256" key="1">
    <source>
        <dbReference type="ARBA" id="ARBA00001974"/>
    </source>
</evidence>
<evidence type="ECO:0000256" key="3">
    <source>
        <dbReference type="ARBA" id="ARBA00008562"/>
    </source>
</evidence>
<evidence type="ECO:0000256" key="7">
    <source>
        <dbReference type="ARBA" id="ARBA00022827"/>
    </source>
</evidence>
<comment type="pathway">
    <text evidence="2 11">Cofactor biosynthesis; NAD(+) biosynthesis; iminoaspartate from L-aspartate (oxidase route): step 1/1.</text>
</comment>
<evidence type="ECO:0000256" key="10">
    <source>
        <dbReference type="NCBIfam" id="TIGR00551"/>
    </source>
</evidence>
<dbReference type="PANTHER" id="PTHR42716:SF2">
    <property type="entry name" value="L-ASPARTATE OXIDASE, CHLOROPLASTIC"/>
    <property type="match status" value="1"/>
</dbReference>
<keyword evidence="5 11" id="KW-0285">Flavoprotein</keyword>
<dbReference type="UniPathway" id="UPA00253">
    <property type="reaction ID" value="UER00326"/>
</dbReference>
<sequence length="521" mass="58249">MEHVYDVVVVGTGIAGLSAAIMLKEHGHDVVVLSKADEAKDTATNLAQGGIIAWHETDTSRLLEADILRAGCGYNKRSATHLIAEKGPELVFDFLIDKVGIEFSKTEAGALDYTEEAAHSRRRILHFSDHTGEEIQRALIAYARKINLTVLTGHMAIDLITNNHHSRDTQELYRPCEVMGLYVLNSKEDRVETFFAHKTVLATGGVGNVYQHTTNPMSATGDGLSMAYRAGADIINAEFMQFHPTSLFHRDIKRFLISESLRGEGARLVDHQGKHFMEKHSDLGDLAPRDVVARGIYEEMARAGKEFMLLDIASHYQGDTPIPERFSKIYHTCLKGGIDITKEPIPVVPAAHYFCGGIKVDQFGNATLPNLYAIGETSCTGVHGANRLASTSLLEGLQWARQAADHIHTTFNEIDAKRLAQIPDWQQPCQVEDFDPLLFHQDWKVIQLTMWNYAGIVRSRRGLERARSDLNYHAHRIIKFYRSARLNRQIIELRNGVETAFIIVKAAMRNQQSIGCHYIAG</sequence>
<dbReference type="PANTHER" id="PTHR42716">
    <property type="entry name" value="L-ASPARTATE OXIDASE"/>
    <property type="match status" value="1"/>
</dbReference>
<dbReference type="PRINTS" id="PR00411">
    <property type="entry name" value="PNDRDTASEI"/>
</dbReference>
<evidence type="ECO:0000256" key="9">
    <source>
        <dbReference type="ARBA" id="ARBA00048305"/>
    </source>
</evidence>
<comment type="cofactor">
    <cofactor evidence="1 11">
        <name>FAD</name>
        <dbReference type="ChEBI" id="CHEBI:57692"/>
    </cofactor>
</comment>
<dbReference type="InterPro" id="IPR037099">
    <property type="entry name" value="Fum_R/Succ_DH_flav-like_C_sf"/>
</dbReference>
<dbReference type="AlphaFoldDB" id="A0A1W2ARF8"/>
<dbReference type="Gene3D" id="3.90.700.10">
    <property type="entry name" value="Succinate dehydrogenase/fumarate reductase flavoprotein, catalytic domain"/>
    <property type="match status" value="1"/>
</dbReference>
<dbReference type="SUPFAM" id="SSF51905">
    <property type="entry name" value="FAD/NAD(P)-binding domain"/>
    <property type="match status" value="1"/>
</dbReference>
<proteinExistence type="inferred from homology"/>
<dbReference type="GO" id="GO:0034628">
    <property type="term" value="P:'de novo' NAD+ biosynthetic process from L-aspartate"/>
    <property type="evidence" value="ECO:0007669"/>
    <property type="project" value="TreeGrafter"/>
</dbReference>
<dbReference type="Pfam" id="PF00890">
    <property type="entry name" value="FAD_binding_2"/>
    <property type="match status" value="1"/>
</dbReference>
<dbReference type="SUPFAM" id="SSF56425">
    <property type="entry name" value="Succinate dehydrogenase/fumarate reductase flavoprotein, catalytic domain"/>
    <property type="match status" value="1"/>
</dbReference>
<evidence type="ECO:0000256" key="6">
    <source>
        <dbReference type="ARBA" id="ARBA00022642"/>
    </source>
</evidence>
<dbReference type="FunFam" id="3.90.700.10:FF:000002">
    <property type="entry name" value="L-aspartate oxidase"/>
    <property type="match status" value="1"/>
</dbReference>